<dbReference type="InterPro" id="IPR058533">
    <property type="entry name" value="Cation_efflux_TM"/>
</dbReference>
<evidence type="ECO:0000256" key="3">
    <source>
        <dbReference type="ARBA" id="ARBA00022692"/>
    </source>
</evidence>
<organism evidence="9 10">
    <name type="scientific">Luteimicrobium album</name>
    <dbReference type="NCBI Taxonomy" id="1054550"/>
    <lineage>
        <taxon>Bacteria</taxon>
        <taxon>Bacillati</taxon>
        <taxon>Actinomycetota</taxon>
        <taxon>Actinomycetes</taxon>
        <taxon>Micrococcales</taxon>
        <taxon>Luteimicrobium</taxon>
    </lineage>
</organism>
<evidence type="ECO:0000256" key="6">
    <source>
        <dbReference type="SAM" id="MobiDB-lite"/>
    </source>
</evidence>
<feature type="transmembrane region" description="Helical" evidence="7">
    <location>
        <begin position="102"/>
        <end position="126"/>
    </location>
</feature>
<comment type="subcellular location">
    <subcellularLocation>
        <location evidence="1">Membrane</location>
        <topology evidence="1">Multi-pass membrane protein</topology>
    </subcellularLocation>
</comment>
<evidence type="ECO:0000256" key="1">
    <source>
        <dbReference type="ARBA" id="ARBA00004141"/>
    </source>
</evidence>
<dbReference type="EMBL" id="BSUK01000001">
    <property type="protein sequence ID" value="GMA24317.1"/>
    <property type="molecule type" value="Genomic_DNA"/>
</dbReference>
<evidence type="ECO:0000313" key="10">
    <source>
        <dbReference type="Proteomes" id="UP001157091"/>
    </source>
</evidence>
<evidence type="ECO:0000259" key="8">
    <source>
        <dbReference type="Pfam" id="PF01545"/>
    </source>
</evidence>
<comment type="caution">
    <text evidence="9">The sequence shown here is derived from an EMBL/GenBank/DDBJ whole genome shotgun (WGS) entry which is preliminary data.</text>
</comment>
<protein>
    <submittedName>
        <fullName evidence="9">Cation diffusion facilitator transporter</fullName>
    </submittedName>
</protein>
<evidence type="ECO:0000256" key="2">
    <source>
        <dbReference type="ARBA" id="ARBA00022448"/>
    </source>
</evidence>
<feature type="compositionally biased region" description="Low complexity" evidence="6">
    <location>
        <begin position="1"/>
        <end position="15"/>
    </location>
</feature>
<evidence type="ECO:0000256" key="7">
    <source>
        <dbReference type="SAM" id="Phobius"/>
    </source>
</evidence>
<gene>
    <name evidence="9" type="ORF">GCM10025864_20760</name>
</gene>
<dbReference type="InterPro" id="IPR002524">
    <property type="entry name" value="Cation_efflux"/>
</dbReference>
<dbReference type="RefSeq" id="WP_284293151.1">
    <property type="nucleotide sequence ID" value="NZ_BSUK01000001.1"/>
</dbReference>
<dbReference type="SUPFAM" id="SSF161111">
    <property type="entry name" value="Cation efflux protein transmembrane domain-like"/>
    <property type="match status" value="1"/>
</dbReference>
<feature type="transmembrane region" description="Helical" evidence="7">
    <location>
        <begin position="194"/>
        <end position="214"/>
    </location>
</feature>
<evidence type="ECO:0000313" key="9">
    <source>
        <dbReference type="EMBL" id="GMA24317.1"/>
    </source>
</evidence>
<evidence type="ECO:0000256" key="5">
    <source>
        <dbReference type="ARBA" id="ARBA00023136"/>
    </source>
</evidence>
<keyword evidence="2" id="KW-0813">Transport</keyword>
<dbReference type="Pfam" id="PF01545">
    <property type="entry name" value="Cation_efflux"/>
    <property type="match status" value="1"/>
</dbReference>
<name>A0ABQ6I263_9MICO</name>
<dbReference type="Gene3D" id="1.20.1510.10">
    <property type="entry name" value="Cation efflux protein transmembrane domain"/>
    <property type="match status" value="1"/>
</dbReference>
<accession>A0ABQ6I263</accession>
<feature type="transmembrane region" description="Helical" evidence="7">
    <location>
        <begin position="138"/>
        <end position="157"/>
    </location>
</feature>
<keyword evidence="4 7" id="KW-1133">Transmembrane helix</keyword>
<feature type="domain" description="Cation efflux protein transmembrane" evidence="8">
    <location>
        <begin position="36"/>
        <end position="238"/>
    </location>
</feature>
<feature type="transmembrane region" description="Helical" evidence="7">
    <location>
        <begin position="220"/>
        <end position="238"/>
    </location>
</feature>
<dbReference type="InterPro" id="IPR027469">
    <property type="entry name" value="Cation_efflux_TMD_sf"/>
</dbReference>
<dbReference type="NCBIfam" id="TIGR01297">
    <property type="entry name" value="CDF"/>
    <property type="match status" value="1"/>
</dbReference>
<sequence length="335" mass="35198">MADTPPATAPDARAAVPGTPRVAAPSDEKSDSTLTVVIAFAANLAVAVAKSVAAVLTGSASMVAEAVHSWADTGNEVFLLVADRSSRRKADVVHPLGYGREAYVWSMFAAIGLFAVGAGVSVTHGIQELFHAEPATDFGVAYAVLALSFVLEGTSFLRSVRQARVEAREAERDVVEHVIATSDPTLRAVFAEDAAALVGLVVAFVGILAHQLTGSPVPDAIGSIVVGLVLGVIAIVLIQRNREFLVGAGVDERTRRAALSRLLALPDVARVTYLRLEYVGPRSLYLVASVDLVGDDVEHVAARRLNRLERTVAETPRVAGVVLTLSTPEEPSLTV</sequence>
<proteinExistence type="predicted"/>
<keyword evidence="10" id="KW-1185">Reference proteome</keyword>
<reference evidence="10" key="1">
    <citation type="journal article" date="2019" name="Int. J. Syst. Evol. Microbiol.">
        <title>The Global Catalogue of Microorganisms (GCM) 10K type strain sequencing project: providing services to taxonomists for standard genome sequencing and annotation.</title>
        <authorList>
            <consortium name="The Broad Institute Genomics Platform"/>
            <consortium name="The Broad Institute Genome Sequencing Center for Infectious Disease"/>
            <person name="Wu L."/>
            <person name="Ma J."/>
        </authorList>
    </citation>
    <scope>NUCLEOTIDE SEQUENCE [LARGE SCALE GENOMIC DNA]</scope>
    <source>
        <strain evidence="10">NBRC 106348</strain>
    </source>
</reference>
<dbReference type="Proteomes" id="UP001157091">
    <property type="component" value="Unassembled WGS sequence"/>
</dbReference>
<feature type="region of interest" description="Disordered" evidence="6">
    <location>
        <begin position="1"/>
        <end position="27"/>
    </location>
</feature>
<evidence type="ECO:0000256" key="4">
    <source>
        <dbReference type="ARBA" id="ARBA00022989"/>
    </source>
</evidence>
<dbReference type="PANTHER" id="PTHR13414">
    <property type="entry name" value="HUEL-CATION TRANSPORTER"/>
    <property type="match status" value="1"/>
</dbReference>
<dbReference type="InterPro" id="IPR040177">
    <property type="entry name" value="SLC30A9"/>
</dbReference>
<dbReference type="PANTHER" id="PTHR13414:SF9">
    <property type="entry name" value="PROTON-COUPLED ZINC ANTIPORTER SLC30A9, MITOCHONDRIAL"/>
    <property type="match status" value="1"/>
</dbReference>
<keyword evidence="3 7" id="KW-0812">Transmembrane</keyword>
<keyword evidence="5 7" id="KW-0472">Membrane</keyword>